<dbReference type="InterPro" id="IPR036047">
    <property type="entry name" value="F-box-like_dom_sf"/>
</dbReference>
<accession>A0A9P5NGQ3</accession>
<reference evidence="4" key="1">
    <citation type="submission" date="2020-11" db="EMBL/GenBank/DDBJ databases">
        <authorList>
            <consortium name="DOE Joint Genome Institute"/>
            <person name="Ahrendt S."/>
            <person name="Riley R."/>
            <person name="Andreopoulos W."/>
            <person name="LaButti K."/>
            <person name="Pangilinan J."/>
            <person name="Ruiz-duenas F.J."/>
            <person name="Barrasa J.M."/>
            <person name="Sanchez-Garcia M."/>
            <person name="Camarero S."/>
            <person name="Miyauchi S."/>
            <person name="Serrano A."/>
            <person name="Linde D."/>
            <person name="Babiker R."/>
            <person name="Drula E."/>
            <person name="Ayuso-Fernandez I."/>
            <person name="Pacheco R."/>
            <person name="Padilla G."/>
            <person name="Ferreira P."/>
            <person name="Barriuso J."/>
            <person name="Kellner H."/>
            <person name="Castanera R."/>
            <person name="Alfaro M."/>
            <person name="Ramirez L."/>
            <person name="Pisabarro A.G."/>
            <person name="Kuo A."/>
            <person name="Tritt A."/>
            <person name="Lipzen A."/>
            <person name="He G."/>
            <person name="Yan M."/>
            <person name="Ng V."/>
            <person name="Cullen D."/>
            <person name="Martin F."/>
            <person name="Rosso M.-N."/>
            <person name="Henrissat B."/>
            <person name="Hibbett D."/>
            <person name="Martinez A.T."/>
            <person name="Grigoriev I.V."/>
        </authorList>
    </citation>
    <scope>NUCLEOTIDE SEQUENCE</scope>
    <source>
        <strain evidence="4">AH 44721</strain>
    </source>
</reference>
<protein>
    <recommendedName>
        <fullName evidence="3">F-box domain-containing protein</fullName>
    </recommendedName>
</protein>
<dbReference type="AlphaFoldDB" id="A0A9P5NGQ3"/>
<dbReference type="EMBL" id="JADNYJ010000103">
    <property type="protein sequence ID" value="KAF8885242.1"/>
    <property type="molecule type" value="Genomic_DNA"/>
</dbReference>
<dbReference type="OrthoDB" id="6419443at2759"/>
<dbReference type="Pfam" id="PF12937">
    <property type="entry name" value="F-box-like"/>
    <property type="match status" value="1"/>
</dbReference>
<dbReference type="InterPro" id="IPR001810">
    <property type="entry name" value="F-box_dom"/>
</dbReference>
<evidence type="ECO:0000256" key="1">
    <source>
        <dbReference type="SAM" id="MobiDB-lite"/>
    </source>
</evidence>
<comment type="caution">
    <text evidence="4">The sequence shown here is derived from an EMBL/GenBank/DDBJ whole genome shotgun (WGS) entry which is preliminary data.</text>
</comment>
<keyword evidence="5" id="KW-1185">Reference proteome</keyword>
<gene>
    <name evidence="4" type="ORF">CPB84DRAFT_136998</name>
</gene>
<dbReference type="PROSITE" id="PS50181">
    <property type="entry name" value="FBOX"/>
    <property type="match status" value="1"/>
</dbReference>
<name>A0A9P5NGQ3_GYMJU</name>
<feature type="chain" id="PRO_5040189957" description="F-box domain-containing protein" evidence="2">
    <location>
        <begin position="20"/>
        <end position="267"/>
    </location>
</feature>
<evidence type="ECO:0000313" key="4">
    <source>
        <dbReference type="EMBL" id="KAF8885242.1"/>
    </source>
</evidence>
<evidence type="ECO:0000256" key="2">
    <source>
        <dbReference type="SAM" id="SignalP"/>
    </source>
</evidence>
<dbReference type="SUPFAM" id="SSF81383">
    <property type="entry name" value="F-box domain"/>
    <property type="match status" value="1"/>
</dbReference>
<feature type="compositionally biased region" description="Polar residues" evidence="1">
    <location>
        <begin position="181"/>
        <end position="195"/>
    </location>
</feature>
<proteinExistence type="predicted"/>
<keyword evidence="2" id="KW-0732">Signal</keyword>
<feature type="domain" description="F-box" evidence="3">
    <location>
        <begin position="95"/>
        <end position="145"/>
    </location>
</feature>
<feature type="signal peptide" evidence="2">
    <location>
        <begin position="1"/>
        <end position="19"/>
    </location>
</feature>
<evidence type="ECO:0000259" key="3">
    <source>
        <dbReference type="PROSITE" id="PS50181"/>
    </source>
</evidence>
<feature type="compositionally biased region" description="Basic and acidic residues" evidence="1">
    <location>
        <begin position="196"/>
        <end position="237"/>
    </location>
</feature>
<sequence>MTAFLLLSFIMSLLQGVLRSNTESNLDELESRFKDVRLNKNRISPEERDESDDELISVVSLPGTPSRTRPSSPVRMGAASRLAPKAPLIISSSRFDPLKAFPTELSQRIFLALSTRELARCALVCKKWSRSQTINYVWFQHYRKENFHDESLPPGKWTKRESKQNWRHVYLKSAKEKDRSPISTPPFSRSGYNSPSRRESGYQTPKEIKEEQWKAELETAARPNKVEMREKYKELGGRKARGKTKLGSSGVVRDKGGWNEGSDEWDG</sequence>
<organism evidence="4 5">
    <name type="scientific">Gymnopilus junonius</name>
    <name type="common">Spectacular rustgill mushroom</name>
    <name type="synonym">Gymnopilus spectabilis subsp. junonius</name>
    <dbReference type="NCBI Taxonomy" id="109634"/>
    <lineage>
        <taxon>Eukaryota</taxon>
        <taxon>Fungi</taxon>
        <taxon>Dikarya</taxon>
        <taxon>Basidiomycota</taxon>
        <taxon>Agaricomycotina</taxon>
        <taxon>Agaricomycetes</taxon>
        <taxon>Agaricomycetidae</taxon>
        <taxon>Agaricales</taxon>
        <taxon>Agaricineae</taxon>
        <taxon>Hymenogastraceae</taxon>
        <taxon>Gymnopilus</taxon>
    </lineage>
</organism>
<dbReference type="Gene3D" id="1.20.1280.50">
    <property type="match status" value="1"/>
</dbReference>
<feature type="region of interest" description="Disordered" evidence="1">
    <location>
        <begin position="174"/>
        <end position="267"/>
    </location>
</feature>
<evidence type="ECO:0000313" key="5">
    <source>
        <dbReference type="Proteomes" id="UP000724874"/>
    </source>
</evidence>
<dbReference type="Proteomes" id="UP000724874">
    <property type="component" value="Unassembled WGS sequence"/>
</dbReference>